<evidence type="ECO:0000259" key="3">
    <source>
        <dbReference type="PROSITE" id="PS50043"/>
    </source>
</evidence>
<feature type="domain" description="HTH luxR-type" evidence="3">
    <location>
        <begin position="845"/>
        <end position="907"/>
    </location>
</feature>
<dbReference type="InterPro" id="IPR027417">
    <property type="entry name" value="P-loop_NTPase"/>
</dbReference>
<dbReference type="SMART" id="SM00421">
    <property type="entry name" value="HTH_LUXR"/>
    <property type="match status" value="1"/>
</dbReference>
<evidence type="ECO:0000256" key="2">
    <source>
        <dbReference type="ARBA" id="ARBA00022840"/>
    </source>
</evidence>
<evidence type="ECO:0000313" key="5">
    <source>
        <dbReference type="Proteomes" id="UP000487268"/>
    </source>
</evidence>
<dbReference type="Gene3D" id="1.25.40.10">
    <property type="entry name" value="Tetratricopeptide repeat domain"/>
    <property type="match status" value="1"/>
</dbReference>
<dbReference type="InterPro" id="IPR041664">
    <property type="entry name" value="AAA_16"/>
</dbReference>
<dbReference type="InterPro" id="IPR000792">
    <property type="entry name" value="Tscrpt_reg_LuxR_C"/>
</dbReference>
<dbReference type="Gene3D" id="3.40.50.300">
    <property type="entry name" value="P-loop containing nucleotide triphosphate hydrolases"/>
    <property type="match status" value="1"/>
</dbReference>
<dbReference type="EMBL" id="WEGH01000007">
    <property type="protein sequence ID" value="MQY09701.1"/>
    <property type="molecule type" value="Genomic_DNA"/>
</dbReference>
<dbReference type="GO" id="GO:0005737">
    <property type="term" value="C:cytoplasm"/>
    <property type="evidence" value="ECO:0007669"/>
    <property type="project" value="TreeGrafter"/>
</dbReference>
<sequence>MERIEPLFKECTEGLGATVIISGGVGMGKTALLEAVAERAAQRGHTILGAVGSRAESEFPYTVLEQLFHSVEHTENGAGLLDLLERATMSRPDVSPAQIMQAAYRTLREIGDLAPVTISIDDTQYADPESLRCLLHLIRRCRRAPVTVFLACGSTDPGESQTLLAELACRPGIRHLSLTALSREGVARLVVDRFGVGSADQRSREFYAVSGGNPLLVQALLHDHSVQAALDGDLRPAPGDVFRDASLACVHRSGRDSLRVARGIAVLNGAGSTALLGQLVGLGERDVRSALKVLSDARLLDGTRFRHPTIRGGVLDEIPAEDRTRLHGKAASLLWEEGAATTAVASHLLACGTVRDDWAVRLLVAAADEALAADQVEQATRFLGLAGTSCTDDKQRHLISMGLAQIMRRVRPEASTRILQDLAGPAKEGNVPGVVRIKVAHGLLMRGQVDEAVEILKLLGEERTTDRQFAAEMDIARLWLASTYPGVADRLAGALGRPPGQQPAAARHTAVLRVGANRALWLTLTKGADECVVADAERVLQSLPIGDRTIDSIVSAVMTLVYADRLKTAASWCDQVLTRAADREVPMWTAQLLTSRALIALRQGGLGRATELAETALDLMPEEAWGVGIGMPLAVLVEARTAMGDYKASADLVNRPVPESLFLTRFGLHYLYARGRYHLANGDHDVALADFLACGEKARAWGLDSPVLAPWRVGAAEALLVRGQRERAGEIADEHLALASTGQRRTHGIALRAAAATRPPSQQLEQLSKSLEMLQPTGDRYETALTLADLGRTYQRHGRAGRARLIIRQAWYMAKECGAEELQTTLMPKPAGGEEPEPAGETAAPHGVTRLLSEAEMRVTALAAQGFTNREISNKLFITVSTVEQHLTRVYRKLNIRHRQELPANFA</sequence>
<dbReference type="Pfam" id="PF00196">
    <property type="entry name" value="GerE"/>
    <property type="match status" value="1"/>
</dbReference>
<protein>
    <recommendedName>
        <fullName evidence="3">HTH luxR-type domain-containing protein</fullName>
    </recommendedName>
</protein>
<dbReference type="SUPFAM" id="SSF46894">
    <property type="entry name" value="C-terminal effector domain of the bipartite response regulators"/>
    <property type="match status" value="1"/>
</dbReference>
<dbReference type="PANTHER" id="PTHR16305">
    <property type="entry name" value="TESTICULAR SOLUBLE ADENYLYL CYCLASE"/>
    <property type="match status" value="1"/>
</dbReference>
<dbReference type="GO" id="GO:0004016">
    <property type="term" value="F:adenylate cyclase activity"/>
    <property type="evidence" value="ECO:0007669"/>
    <property type="project" value="TreeGrafter"/>
</dbReference>
<dbReference type="SUPFAM" id="SSF48452">
    <property type="entry name" value="TPR-like"/>
    <property type="match status" value="2"/>
</dbReference>
<dbReference type="InterPro" id="IPR016032">
    <property type="entry name" value="Sig_transdc_resp-reg_C-effctor"/>
</dbReference>
<dbReference type="Proteomes" id="UP000487268">
    <property type="component" value="Unassembled WGS sequence"/>
</dbReference>
<evidence type="ECO:0000313" key="4">
    <source>
        <dbReference type="EMBL" id="MQY09701.1"/>
    </source>
</evidence>
<dbReference type="InterPro" id="IPR011990">
    <property type="entry name" value="TPR-like_helical_dom_sf"/>
</dbReference>
<keyword evidence="5" id="KW-1185">Reference proteome</keyword>
<dbReference type="PROSITE" id="PS50043">
    <property type="entry name" value="HTH_LUXR_2"/>
    <property type="match status" value="1"/>
</dbReference>
<dbReference type="OrthoDB" id="3178131at2"/>
<dbReference type="Gene3D" id="1.10.10.10">
    <property type="entry name" value="Winged helix-like DNA-binding domain superfamily/Winged helix DNA-binding domain"/>
    <property type="match status" value="1"/>
</dbReference>
<evidence type="ECO:0000256" key="1">
    <source>
        <dbReference type="ARBA" id="ARBA00022741"/>
    </source>
</evidence>
<name>A0A7K0C891_9ACTN</name>
<keyword evidence="2" id="KW-0067">ATP-binding</keyword>
<dbReference type="AlphaFoldDB" id="A0A7K0C891"/>
<dbReference type="PRINTS" id="PR00038">
    <property type="entry name" value="HTHLUXR"/>
</dbReference>
<accession>A0A7K0C891</accession>
<dbReference type="CDD" id="cd06170">
    <property type="entry name" value="LuxR_C_like"/>
    <property type="match status" value="1"/>
</dbReference>
<dbReference type="Pfam" id="PF13191">
    <property type="entry name" value="AAA_16"/>
    <property type="match status" value="1"/>
</dbReference>
<dbReference type="PROSITE" id="PS00622">
    <property type="entry name" value="HTH_LUXR_1"/>
    <property type="match status" value="1"/>
</dbReference>
<dbReference type="SUPFAM" id="SSF52540">
    <property type="entry name" value="P-loop containing nucleoside triphosphate hydrolases"/>
    <property type="match status" value="1"/>
</dbReference>
<reference evidence="4 5" key="1">
    <citation type="submission" date="2019-10" db="EMBL/GenBank/DDBJ databases">
        <title>Actinomadura rubteroloni sp. nov. and Actinomadura macrotermitis sp. nov., isolated from the gut of fungus growing-termite Macrotermes natalensis.</title>
        <authorList>
            <person name="Benndorf R."/>
            <person name="Martin K."/>
            <person name="Kuefner M."/>
            <person name="De Beer W."/>
            <person name="Kaster A.-K."/>
            <person name="Vollmers J."/>
            <person name="Poulsen M."/>
            <person name="Beemelmanns C."/>
        </authorList>
    </citation>
    <scope>NUCLEOTIDE SEQUENCE [LARGE SCALE GENOMIC DNA]</scope>
    <source>
        <strain evidence="4 5">RB68</strain>
    </source>
</reference>
<comment type="caution">
    <text evidence="4">The sequence shown here is derived from an EMBL/GenBank/DDBJ whole genome shotgun (WGS) entry which is preliminary data.</text>
</comment>
<dbReference type="InterPro" id="IPR036388">
    <property type="entry name" value="WH-like_DNA-bd_sf"/>
</dbReference>
<proteinExistence type="predicted"/>
<gene>
    <name evidence="4" type="ORF">ACRB68_78300</name>
</gene>
<dbReference type="GO" id="GO:0003677">
    <property type="term" value="F:DNA binding"/>
    <property type="evidence" value="ECO:0007669"/>
    <property type="project" value="InterPro"/>
</dbReference>
<keyword evidence="1" id="KW-0547">Nucleotide-binding</keyword>
<organism evidence="4 5">
    <name type="scientific">Actinomadura macrotermitis</name>
    <dbReference type="NCBI Taxonomy" id="2585200"/>
    <lineage>
        <taxon>Bacteria</taxon>
        <taxon>Bacillati</taxon>
        <taxon>Actinomycetota</taxon>
        <taxon>Actinomycetes</taxon>
        <taxon>Streptosporangiales</taxon>
        <taxon>Thermomonosporaceae</taxon>
        <taxon>Actinomadura</taxon>
    </lineage>
</organism>
<dbReference type="GO" id="GO:0006355">
    <property type="term" value="P:regulation of DNA-templated transcription"/>
    <property type="evidence" value="ECO:0007669"/>
    <property type="project" value="InterPro"/>
</dbReference>
<dbReference type="GO" id="GO:0005524">
    <property type="term" value="F:ATP binding"/>
    <property type="evidence" value="ECO:0007669"/>
    <property type="project" value="UniProtKB-KW"/>
</dbReference>
<dbReference type="PANTHER" id="PTHR16305:SF35">
    <property type="entry name" value="TRANSCRIPTIONAL ACTIVATOR DOMAIN"/>
    <property type="match status" value="1"/>
</dbReference>